<dbReference type="RefSeq" id="WP_018026851.1">
    <property type="nucleotide sequence ID" value="NZ_JRNI01000008.1"/>
</dbReference>
<organism evidence="3 4">
    <name type="scientific">Oligella urethralis DNF00040</name>
    <dbReference type="NCBI Taxonomy" id="1401065"/>
    <lineage>
        <taxon>Bacteria</taxon>
        <taxon>Pseudomonadati</taxon>
        <taxon>Pseudomonadota</taxon>
        <taxon>Betaproteobacteria</taxon>
        <taxon>Burkholderiales</taxon>
        <taxon>Alcaligenaceae</taxon>
        <taxon>Oligella</taxon>
    </lineage>
</organism>
<evidence type="ECO:0000256" key="1">
    <source>
        <dbReference type="SAM" id="MobiDB-lite"/>
    </source>
</evidence>
<dbReference type="OrthoDB" id="9954911at2"/>
<name>A0A096AN37_9BURK</name>
<gene>
    <name evidence="3" type="ORF">HMPREF2130_01580</name>
</gene>
<dbReference type="EMBL" id="JRNI01000008">
    <property type="protein sequence ID" value="KGF32052.1"/>
    <property type="molecule type" value="Genomic_DNA"/>
</dbReference>
<feature type="chain" id="PRO_5001916527" description="Lipoprotein" evidence="2">
    <location>
        <begin position="22"/>
        <end position="79"/>
    </location>
</feature>
<accession>A0A096AN37</accession>
<proteinExistence type="predicted"/>
<keyword evidence="4" id="KW-1185">Reference proteome</keyword>
<dbReference type="GeneID" id="93428579"/>
<evidence type="ECO:0000256" key="2">
    <source>
        <dbReference type="SAM" id="SignalP"/>
    </source>
</evidence>
<protein>
    <recommendedName>
        <fullName evidence="5">Lipoprotein</fullName>
    </recommendedName>
</protein>
<dbReference type="PROSITE" id="PS51257">
    <property type="entry name" value="PROKAR_LIPOPROTEIN"/>
    <property type="match status" value="1"/>
</dbReference>
<sequence>MISKFNLMALLVATMALSACASSEEERAASDNCAVSNHRIIQSNAQVGPGPGNFLNRHRQDSVADRERERARRLKCGQY</sequence>
<reference evidence="3 4" key="1">
    <citation type="submission" date="2014-07" db="EMBL/GenBank/DDBJ databases">
        <authorList>
            <person name="McCorrison J."/>
            <person name="Sanka R."/>
            <person name="Torralba M."/>
            <person name="Gillis M."/>
            <person name="Haft D.H."/>
            <person name="Methe B."/>
            <person name="Sutton G."/>
            <person name="Nelson K.E."/>
        </authorList>
    </citation>
    <scope>NUCLEOTIDE SEQUENCE [LARGE SCALE GENOMIC DNA]</scope>
    <source>
        <strain evidence="3 4">DNF00040</strain>
    </source>
</reference>
<feature type="compositionally biased region" description="Basic and acidic residues" evidence="1">
    <location>
        <begin position="58"/>
        <end position="70"/>
    </location>
</feature>
<comment type="caution">
    <text evidence="3">The sequence shown here is derived from an EMBL/GenBank/DDBJ whole genome shotgun (WGS) entry which is preliminary data.</text>
</comment>
<dbReference type="Proteomes" id="UP000029629">
    <property type="component" value="Unassembled WGS sequence"/>
</dbReference>
<feature type="region of interest" description="Disordered" evidence="1">
    <location>
        <begin position="44"/>
        <end position="79"/>
    </location>
</feature>
<keyword evidence="2" id="KW-0732">Signal</keyword>
<feature type="signal peptide" evidence="2">
    <location>
        <begin position="1"/>
        <end position="21"/>
    </location>
</feature>
<evidence type="ECO:0008006" key="5">
    <source>
        <dbReference type="Google" id="ProtNLM"/>
    </source>
</evidence>
<dbReference type="AlphaFoldDB" id="A0A096AN37"/>
<evidence type="ECO:0000313" key="3">
    <source>
        <dbReference type="EMBL" id="KGF32052.1"/>
    </source>
</evidence>
<evidence type="ECO:0000313" key="4">
    <source>
        <dbReference type="Proteomes" id="UP000029629"/>
    </source>
</evidence>